<evidence type="ECO:0000313" key="3">
    <source>
        <dbReference type="Proteomes" id="UP001054837"/>
    </source>
</evidence>
<organism evidence="2 3">
    <name type="scientific">Caerostris darwini</name>
    <dbReference type="NCBI Taxonomy" id="1538125"/>
    <lineage>
        <taxon>Eukaryota</taxon>
        <taxon>Metazoa</taxon>
        <taxon>Ecdysozoa</taxon>
        <taxon>Arthropoda</taxon>
        <taxon>Chelicerata</taxon>
        <taxon>Arachnida</taxon>
        <taxon>Araneae</taxon>
        <taxon>Araneomorphae</taxon>
        <taxon>Entelegynae</taxon>
        <taxon>Araneoidea</taxon>
        <taxon>Araneidae</taxon>
        <taxon>Caerostris</taxon>
    </lineage>
</organism>
<keyword evidence="3" id="KW-1185">Reference proteome</keyword>
<protein>
    <submittedName>
        <fullName evidence="2">Uncharacterized protein</fullName>
    </submittedName>
</protein>
<dbReference type="EMBL" id="BPLQ01005797">
    <property type="protein sequence ID" value="GIY17283.1"/>
    <property type="molecule type" value="Genomic_DNA"/>
</dbReference>
<dbReference type="Proteomes" id="UP001054837">
    <property type="component" value="Unassembled WGS sequence"/>
</dbReference>
<evidence type="ECO:0000313" key="1">
    <source>
        <dbReference type="EMBL" id="GIY17283.1"/>
    </source>
</evidence>
<gene>
    <name evidence="1" type="ORF">CDAR_197301</name>
    <name evidence="2" type="ORF">CDAR_261231</name>
</gene>
<evidence type="ECO:0000313" key="2">
    <source>
        <dbReference type="EMBL" id="GIY80652.1"/>
    </source>
</evidence>
<dbReference type="EMBL" id="BPLQ01014533">
    <property type="protein sequence ID" value="GIY80652.1"/>
    <property type="molecule type" value="Genomic_DNA"/>
</dbReference>
<accession>A0AAV4WCY2</accession>
<sequence>MLMFLQSGRQILHMRSWTSLNFPRYSLALTPKSKQVTSGILVGVRDYLTEDIKIIKEMGNTQDKSETVRISVWNSGRSFEFYAFCIPDNKPHFF</sequence>
<reference evidence="2 3" key="1">
    <citation type="submission" date="2021-06" db="EMBL/GenBank/DDBJ databases">
        <title>Caerostris darwini draft genome.</title>
        <authorList>
            <person name="Kono N."/>
            <person name="Arakawa K."/>
        </authorList>
    </citation>
    <scope>NUCLEOTIDE SEQUENCE [LARGE SCALE GENOMIC DNA]</scope>
</reference>
<name>A0AAV4WCY2_9ARAC</name>
<proteinExistence type="predicted"/>
<comment type="caution">
    <text evidence="2">The sequence shown here is derived from an EMBL/GenBank/DDBJ whole genome shotgun (WGS) entry which is preliminary data.</text>
</comment>
<dbReference type="AlphaFoldDB" id="A0AAV4WCY2"/>